<dbReference type="SUPFAM" id="SSF53335">
    <property type="entry name" value="S-adenosyl-L-methionine-dependent methyltransferases"/>
    <property type="match status" value="1"/>
</dbReference>
<reference evidence="9" key="1">
    <citation type="journal article" date="2022" name="Cell">
        <title>Design, construction, and in vivo augmentation of a complex gut microbiome.</title>
        <authorList>
            <person name="Cheng A.G."/>
            <person name="Ho P.Y."/>
            <person name="Aranda-Diaz A."/>
            <person name="Jain S."/>
            <person name="Yu F.B."/>
            <person name="Meng X."/>
            <person name="Wang M."/>
            <person name="Iakiviak M."/>
            <person name="Nagashima K."/>
            <person name="Zhao A."/>
            <person name="Murugkar P."/>
            <person name="Patil A."/>
            <person name="Atabakhsh K."/>
            <person name="Weakley A."/>
            <person name="Yan J."/>
            <person name="Brumbaugh A.R."/>
            <person name="Higginbottom S."/>
            <person name="Dimas A."/>
            <person name="Shiver A.L."/>
            <person name="Deutschbauer A."/>
            <person name="Neff N."/>
            <person name="Sonnenburg J.L."/>
            <person name="Huang K.C."/>
            <person name="Fischbach M.A."/>
        </authorList>
    </citation>
    <scope>NUCLEOTIDE SEQUENCE</scope>
    <source>
        <strain evidence="9">DSM 19829</strain>
    </source>
</reference>
<proteinExistence type="predicted"/>
<keyword evidence="10" id="KW-1185">Reference proteome</keyword>
<keyword evidence="2 9" id="KW-0489">Methyltransferase</keyword>
<protein>
    <recommendedName>
        <fullName evidence="1">site-specific DNA-methyltransferase (adenine-specific)</fullName>
        <ecNumber evidence="1">2.1.1.72</ecNumber>
    </recommendedName>
</protein>
<evidence type="ECO:0000256" key="2">
    <source>
        <dbReference type="ARBA" id="ARBA00022603"/>
    </source>
</evidence>
<keyword evidence="4" id="KW-0949">S-adenosyl-L-methionine</keyword>
<dbReference type="RefSeq" id="WP_044983693.1">
    <property type="nucleotide sequence ID" value="NZ_CABLBR010000002.1"/>
</dbReference>
<evidence type="ECO:0000313" key="10">
    <source>
        <dbReference type="Proteomes" id="UP001060164"/>
    </source>
</evidence>
<evidence type="ECO:0000256" key="5">
    <source>
        <dbReference type="ARBA" id="ARBA00022747"/>
    </source>
</evidence>
<evidence type="ECO:0000313" key="9">
    <source>
        <dbReference type="EMBL" id="UWP60609.1"/>
    </source>
</evidence>
<evidence type="ECO:0000256" key="4">
    <source>
        <dbReference type="ARBA" id="ARBA00022691"/>
    </source>
</evidence>
<dbReference type="PROSITE" id="PS00092">
    <property type="entry name" value="N6_MTASE"/>
    <property type="match status" value="1"/>
</dbReference>
<keyword evidence="5" id="KW-0680">Restriction system</keyword>
<dbReference type="GO" id="GO:0032259">
    <property type="term" value="P:methylation"/>
    <property type="evidence" value="ECO:0007669"/>
    <property type="project" value="UniProtKB-KW"/>
</dbReference>
<comment type="catalytic activity">
    <reaction evidence="7">
        <text>a 2'-deoxyadenosine in DNA + S-adenosyl-L-methionine = an N(6)-methyl-2'-deoxyadenosine in DNA + S-adenosyl-L-homocysteine + H(+)</text>
        <dbReference type="Rhea" id="RHEA:15197"/>
        <dbReference type="Rhea" id="RHEA-COMP:12418"/>
        <dbReference type="Rhea" id="RHEA-COMP:12419"/>
        <dbReference type="ChEBI" id="CHEBI:15378"/>
        <dbReference type="ChEBI" id="CHEBI:57856"/>
        <dbReference type="ChEBI" id="CHEBI:59789"/>
        <dbReference type="ChEBI" id="CHEBI:90615"/>
        <dbReference type="ChEBI" id="CHEBI:90616"/>
        <dbReference type="EC" id="2.1.1.72"/>
    </reaction>
</comment>
<evidence type="ECO:0000259" key="8">
    <source>
        <dbReference type="Pfam" id="PF07669"/>
    </source>
</evidence>
<dbReference type="PRINTS" id="PR00507">
    <property type="entry name" value="N12N6MTFRASE"/>
</dbReference>
<name>A0ABY5VJ51_9FIRM</name>
<evidence type="ECO:0000256" key="1">
    <source>
        <dbReference type="ARBA" id="ARBA00011900"/>
    </source>
</evidence>
<dbReference type="InterPro" id="IPR011639">
    <property type="entry name" value="MethylTrfase_TaqI-like_dom"/>
</dbReference>
<organism evidence="9 10">
    <name type="scientific">Ruminococcus gauvreauii</name>
    <dbReference type="NCBI Taxonomy" id="438033"/>
    <lineage>
        <taxon>Bacteria</taxon>
        <taxon>Bacillati</taxon>
        <taxon>Bacillota</taxon>
        <taxon>Clostridia</taxon>
        <taxon>Eubacteriales</taxon>
        <taxon>Oscillospiraceae</taxon>
        <taxon>Ruminococcus</taxon>
    </lineage>
</organism>
<sequence>MDSRCQQFTLREVANEMLDFLGYCQNLYGKSLLENSCGEGNILCLAVERYIQNAMREGYNSEKIVLGLEQDIYGAEVVEETYKKCIQNLNDVAEKYGLKEINWNIYLGDVLTRPFNLEFDFIVGNPPYISYRNLEEEVRVYIKKEYVTCKKGKPDYCYAFIENAIKYLSPTGKMVYLIPNSIYKNVYAQDLRDLILKYIEEIKDYPNQKLFPEAMTSSAIMFLRKGHHLSKIKYYNVPKHETKIIPKKDLSEKWIFGKISTTQKEGRFGDFFKASMAIATQRNRVFVISREKKVEYRIESGVLRPAVSPRNKKYGNKEFIIFPYKIRNHQVINYSDEDFRMKYPNTYKYLVENKKELEERDADKSALWFEYGRSQALQNMNKKKLLVSTVVTDEVGVYEVSSKAIPYAGIYIISENGYDLNIAKQILTSELFLQYIYGIGTPASGRSLRITANDINNFKFPIDKFLNQQ</sequence>
<evidence type="ECO:0000256" key="6">
    <source>
        <dbReference type="ARBA" id="ARBA00023125"/>
    </source>
</evidence>
<evidence type="ECO:0000256" key="3">
    <source>
        <dbReference type="ARBA" id="ARBA00022679"/>
    </source>
</evidence>
<dbReference type="Gene3D" id="3.40.50.150">
    <property type="entry name" value="Vaccinia Virus protein VP39"/>
    <property type="match status" value="1"/>
</dbReference>
<dbReference type="GO" id="GO:0008168">
    <property type="term" value="F:methyltransferase activity"/>
    <property type="evidence" value="ECO:0007669"/>
    <property type="project" value="UniProtKB-KW"/>
</dbReference>
<dbReference type="InterPro" id="IPR050953">
    <property type="entry name" value="N4_N6_ade-DNA_methylase"/>
</dbReference>
<dbReference type="Proteomes" id="UP001060164">
    <property type="component" value="Chromosome"/>
</dbReference>
<dbReference type="InterPro" id="IPR002052">
    <property type="entry name" value="DNA_methylase_N6_adenine_CS"/>
</dbReference>
<feature type="domain" description="Type II methyltransferase M.TaqI-like" evidence="8">
    <location>
        <begin position="77"/>
        <end position="211"/>
    </location>
</feature>
<dbReference type="Pfam" id="PF07669">
    <property type="entry name" value="Eco57I"/>
    <property type="match status" value="1"/>
</dbReference>
<gene>
    <name evidence="9" type="ORF">NQ502_06150</name>
</gene>
<keyword evidence="3" id="KW-0808">Transferase</keyword>
<dbReference type="EMBL" id="CP102290">
    <property type="protein sequence ID" value="UWP60609.1"/>
    <property type="molecule type" value="Genomic_DNA"/>
</dbReference>
<dbReference type="PANTHER" id="PTHR33841:SF6">
    <property type="entry name" value="TYPE II METHYLTRANSFERASE M.HINDII"/>
    <property type="match status" value="1"/>
</dbReference>
<accession>A0ABY5VJ51</accession>
<dbReference type="EC" id="2.1.1.72" evidence="1"/>
<evidence type="ECO:0000256" key="7">
    <source>
        <dbReference type="ARBA" id="ARBA00047942"/>
    </source>
</evidence>
<keyword evidence="6" id="KW-0238">DNA-binding</keyword>
<dbReference type="PANTHER" id="PTHR33841">
    <property type="entry name" value="DNA METHYLTRANSFERASE YEEA-RELATED"/>
    <property type="match status" value="1"/>
</dbReference>
<dbReference type="InterPro" id="IPR029063">
    <property type="entry name" value="SAM-dependent_MTases_sf"/>
</dbReference>